<dbReference type="PANTHER" id="PTHR48097">
    <property type="entry name" value="L-THREONINE ALDOLASE-RELATED"/>
    <property type="match status" value="1"/>
</dbReference>
<dbReference type="Gene3D" id="3.90.1150.10">
    <property type="entry name" value="Aspartate Aminotransferase, domain 1"/>
    <property type="match status" value="1"/>
</dbReference>
<name>A0A4R1KDJ9_9BACT</name>
<dbReference type="InterPro" id="IPR015424">
    <property type="entry name" value="PyrdxlP-dep_Trfase"/>
</dbReference>
<organism evidence="5 6">
    <name type="scientific">Seleniivibrio woodruffii</name>
    <dbReference type="NCBI Taxonomy" id="1078050"/>
    <lineage>
        <taxon>Bacteria</taxon>
        <taxon>Pseudomonadati</taxon>
        <taxon>Deferribacterota</taxon>
        <taxon>Deferribacteres</taxon>
        <taxon>Deferribacterales</taxon>
        <taxon>Geovibrionaceae</taxon>
        <taxon>Seleniivibrio</taxon>
    </lineage>
</organism>
<reference evidence="5 6" key="1">
    <citation type="submission" date="2019-03" db="EMBL/GenBank/DDBJ databases">
        <title>Genomic Encyclopedia of Type Strains, Phase IV (KMG-IV): sequencing the most valuable type-strain genomes for metagenomic binning, comparative biology and taxonomic classification.</title>
        <authorList>
            <person name="Goeker M."/>
        </authorList>
    </citation>
    <scope>NUCLEOTIDE SEQUENCE [LARGE SCALE GENOMIC DNA]</scope>
    <source>
        <strain evidence="5 6">DSM 24984</strain>
    </source>
</reference>
<dbReference type="EMBL" id="SMGG01000003">
    <property type="protein sequence ID" value="TCK62624.1"/>
    <property type="molecule type" value="Genomic_DNA"/>
</dbReference>
<evidence type="ECO:0000259" key="4">
    <source>
        <dbReference type="Pfam" id="PF01212"/>
    </source>
</evidence>
<accession>A0A4R1KDJ9</accession>
<dbReference type="OrthoDB" id="9774495at2"/>
<dbReference type="InterPro" id="IPR015421">
    <property type="entry name" value="PyrdxlP-dep_Trfase_major"/>
</dbReference>
<dbReference type="GO" id="GO:0016829">
    <property type="term" value="F:lyase activity"/>
    <property type="evidence" value="ECO:0007669"/>
    <property type="project" value="InterPro"/>
</dbReference>
<dbReference type="SUPFAM" id="SSF53383">
    <property type="entry name" value="PLP-dependent transferases"/>
    <property type="match status" value="1"/>
</dbReference>
<feature type="domain" description="Aromatic amino acid beta-eliminating lyase/threonine aldolase" evidence="4">
    <location>
        <begin position="19"/>
        <end position="304"/>
    </location>
</feature>
<evidence type="ECO:0000256" key="2">
    <source>
        <dbReference type="ARBA" id="ARBA00006966"/>
    </source>
</evidence>
<dbReference type="GO" id="GO:0006520">
    <property type="term" value="P:amino acid metabolic process"/>
    <property type="evidence" value="ECO:0007669"/>
    <property type="project" value="InterPro"/>
</dbReference>
<dbReference type="AlphaFoldDB" id="A0A4R1KDJ9"/>
<proteinExistence type="inferred from homology"/>
<dbReference type="PANTHER" id="PTHR48097:SF5">
    <property type="entry name" value="LOW SPECIFICITY L-THREONINE ALDOLASE"/>
    <property type="match status" value="1"/>
</dbReference>
<dbReference type="InterPro" id="IPR015422">
    <property type="entry name" value="PyrdxlP-dep_Trfase_small"/>
</dbReference>
<evidence type="ECO:0000313" key="5">
    <source>
        <dbReference type="EMBL" id="TCK62624.1"/>
    </source>
</evidence>
<evidence type="ECO:0000256" key="1">
    <source>
        <dbReference type="ARBA" id="ARBA00001933"/>
    </source>
</evidence>
<comment type="similarity">
    <text evidence="2">Belongs to the threonine aldolase family.</text>
</comment>
<dbReference type="Pfam" id="PF01212">
    <property type="entry name" value="Beta_elim_lyase"/>
    <property type="match status" value="1"/>
</dbReference>
<evidence type="ECO:0000256" key="3">
    <source>
        <dbReference type="ARBA" id="ARBA00022898"/>
    </source>
</evidence>
<comment type="cofactor">
    <cofactor evidence="1">
        <name>pyridoxal 5'-phosphate</name>
        <dbReference type="ChEBI" id="CHEBI:597326"/>
    </cofactor>
</comment>
<comment type="caution">
    <text evidence="5">The sequence shown here is derived from an EMBL/GenBank/DDBJ whole genome shotgun (WGS) entry which is preliminary data.</text>
</comment>
<dbReference type="Proteomes" id="UP000294614">
    <property type="component" value="Unassembled WGS sequence"/>
</dbReference>
<keyword evidence="6" id="KW-1185">Reference proteome</keyword>
<evidence type="ECO:0000313" key="6">
    <source>
        <dbReference type="Proteomes" id="UP000294614"/>
    </source>
</evidence>
<dbReference type="InterPro" id="IPR001597">
    <property type="entry name" value="ArAA_b-elim_lyase/Thr_aldolase"/>
</dbReference>
<sequence length="347" mass="37999">MIYFFFLHHGTEKQMNILFLSDNTSPADPRVLKAVEDANIGYAKSYGNDIWTAEADRLFKQEFGSDTLYFPVLTGTGANVISVGSVLSPFHSVLCAETAHIACDECGAVERFTGSRLVTISTPDGKLTPEMLAPFLRNPGFEHHSQPKVVSISQTTETGTAYTADELAEMSDFARSNKIILHIDGSRIANCAAGSSMSLKQAAKGADIVSFGGTKNGMLMGEAVLFLNPELAESVKYVRKQYGQLLSKMRYVSAQFIPYLRDGIWLENADSANSTARMLADGFSSKGIAIKYPVKGNAVFAHLSDEQIKRLSEEFAFYVWDESENLCRFVCPYTASKADVDGLLTLI</sequence>
<keyword evidence="3" id="KW-0663">Pyridoxal phosphate</keyword>
<gene>
    <name evidence="5" type="ORF">C8D98_1154</name>
</gene>
<dbReference type="Gene3D" id="3.40.640.10">
    <property type="entry name" value="Type I PLP-dependent aspartate aminotransferase-like (Major domain)"/>
    <property type="match status" value="1"/>
</dbReference>
<protein>
    <submittedName>
        <fullName evidence="5">L-threonine aldolase</fullName>
    </submittedName>
</protein>